<dbReference type="PIRSF" id="PIRSF000505">
    <property type="entry name" value="EPSPS"/>
    <property type="match status" value="1"/>
</dbReference>
<feature type="binding site" evidence="7">
    <location>
        <position position="373"/>
    </location>
    <ligand>
        <name>phosphoenolpyruvate</name>
        <dbReference type="ChEBI" id="CHEBI:58702"/>
    </ligand>
</feature>
<dbReference type="InterPro" id="IPR006264">
    <property type="entry name" value="EPSP_synthase"/>
</dbReference>
<dbReference type="SUPFAM" id="SSF55205">
    <property type="entry name" value="EPT/RTPC-like"/>
    <property type="match status" value="1"/>
</dbReference>
<comment type="subcellular location">
    <subcellularLocation>
        <location evidence="7">Cytoplasm</location>
    </subcellularLocation>
</comment>
<dbReference type="InterPro" id="IPR036968">
    <property type="entry name" value="Enolpyruvate_Tfrase_sf"/>
</dbReference>
<comment type="function">
    <text evidence="7">Catalyzes the transfer of the enolpyruvyl moiety of phosphoenolpyruvate (PEP) to the 5-hydroxyl of shikimate-3-phosphate (S3P) to produce enolpyruvyl shikimate-3-phosphate and inorganic phosphate.</text>
</comment>
<dbReference type="OrthoDB" id="9809920at2"/>
<comment type="caution">
    <text evidence="7">Lacks conserved residue(s) required for the propagation of feature annotation.</text>
</comment>
<keyword evidence="3 7" id="KW-0028">Amino-acid biosynthesis</keyword>
<feature type="binding site" evidence="7">
    <location>
        <position position="297"/>
    </location>
    <ligand>
        <name>3-phosphoshikimate</name>
        <dbReference type="ChEBI" id="CHEBI:145989"/>
    </ligand>
</feature>
<feature type="binding site" evidence="7">
    <location>
        <position position="145"/>
    </location>
    <ligand>
        <name>3-phosphoshikimate</name>
        <dbReference type="ChEBI" id="CHEBI:145989"/>
    </ligand>
</feature>
<name>A0A096AXJ9_9BACT</name>
<dbReference type="PROSITE" id="PS00885">
    <property type="entry name" value="EPSP_SYNTHASE_2"/>
    <property type="match status" value="1"/>
</dbReference>
<gene>
    <name evidence="7" type="primary">aroA</name>
    <name evidence="9" type="ORF">HMPREF9302_06830</name>
</gene>
<feature type="binding site" evidence="7">
    <location>
        <position position="22"/>
    </location>
    <ligand>
        <name>phosphoenolpyruvate</name>
        <dbReference type="ChEBI" id="CHEBI:58702"/>
    </ligand>
</feature>
<dbReference type="EMBL" id="JRNU01000034">
    <property type="protein sequence ID" value="KGF51555.1"/>
    <property type="molecule type" value="Genomic_DNA"/>
</dbReference>
<feature type="binding site" evidence="7">
    <location>
        <position position="98"/>
    </location>
    <ligand>
        <name>phosphoenolpyruvate</name>
        <dbReference type="ChEBI" id="CHEBI:58702"/>
    </ligand>
</feature>
<dbReference type="CDD" id="cd01556">
    <property type="entry name" value="EPSP_synthase"/>
    <property type="match status" value="1"/>
</dbReference>
<dbReference type="AlphaFoldDB" id="A0A096AXJ9"/>
<dbReference type="PANTHER" id="PTHR21090:SF5">
    <property type="entry name" value="PENTAFUNCTIONAL AROM POLYPEPTIDE"/>
    <property type="match status" value="1"/>
</dbReference>
<feature type="domain" description="Enolpyruvate transferase" evidence="8">
    <location>
        <begin position="62"/>
        <end position="407"/>
    </location>
</feature>
<dbReference type="HAMAP" id="MF_00210">
    <property type="entry name" value="EPSP_synth"/>
    <property type="match status" value="1"/>
</dbReference>
<dbReference type="Gene3D" id="3.65.10.10">
    <property type="entry name" value="Enolpyruvate transferase domain"/>
    <property type="match status" value="3"/>
</dbReference>
<evidence type="ECO:0000259" key="8">
    <source>
        <dbReference type="Pfam" id="PF00275"/>
    </source>
</evidence>
<evidence type="ECO:0000256" key="5">
    <source>
        <dbReference type="ARBA" id="ARBA00023141"/>
    </source>
</evidence>
<comment type="similarity">
    <text evidence="2 7">Belongs to the EPSP synthase family.</text>
</comment>
<dbReference type="EC" id="2.5.1.19" evidence="7"/>
<evidence type="ECO:0000256" key="1">
    <source>
        <dbReference type="ARBA" id="ARBA00004811"/>
    </source>
</evidence>
<dbReference type="GO" id="GO:0009423">
    <property type="term" value="P:chorismate biosynthetic process"/>
    <property type="evidence" value="ECO:0007669"/>
    <property type="project" value="UniProtKB-UniRule"/>
</dbReference>
<dbReference type="PANTHER" id="PTHR21090">
    <property type="entry name" value="AROM/DEHYDROQUINATE SYNTHASE"/>
    <property type="match status" value="1"/>
</dbReference>
<feature type="binding site" evidence="7">
    <location>
        <position position="328"/>
    </location>
    <ligand>
        <name>phosphoenolpyruvate</name>
        <dbReference type="ChEBI" id="CHEBI:58702"/>
    </ligand>
</feature>
<feature type="active site" description="Proton acceptor" evidence="7">
    <location>
        <position position="297"/>
    </location>
</feature>
<dbReference type="RefSeq" id="WP_036855949.1">
    <property type="nucleotide sequence ID" value="NZ_JRNU01000034.1"/>
</dbReference>
<feature type="binding site" evidence="7">
    <location>
        <position position="398"/>
    </location>
    <ligand>
        <name>phosphoenolpyruvate</name>
        <dbReference type="ChEBI" id="CHEBI:58702"/>
    </ligand>
</feature>
<feature type="binding site" evidence="7">
    <location>
        <position position="22"/>
    </location>
    <ligand>
        <name>3-phosphoshikimate</name>
        <dbReference type="ChEBI" id="CHEBI:145989"/>
    </ligand>
</feature>
<keyword evidence="4 7" id="KW-0808">Transferase</keyword>
<keyword evidence="7" id="KW-0963">Cytoplasm</keyword>
<keyword evidence="5 7" id="KW-0057">Aromatic amino acid biosynthesis</keyword>
<dbReference type="GO" id="GO:0005737">
    <property type="term" value="C:cytoplasm"/>
    <property type="evidence" value="ECO:0007669"/>
    <property type="project" value="UniProtKB-SubCell"/>
</dbReference>
<proteinExistence type="inferred from homology"/>
<dbReference type="GO" id="GO:0003866">
    <property type="term" value="F:3-phosphoshikimate 1-carboxyvinyltransferase activity"/>
    <property type="evidence" value="ECO:0007669"/>
    <property type="project" value="UniProtKB-UniRule"/>
</dbReference>
<feature type="binding site" evidence="7">
    <location>
        <position position="23"/>
    </location>
    <ligand>
        <name>3-phosphoshikimate</name>
        <dbReference type="ChEBI" id="CHEBI:145989"/>
    </ligand>
</feature>
<comment type="subunit">
    <text evidence="7">Monomer.</text>
</comment>
<feature type="binding site" evidence="7">
    <location>
        <position position="146"/>
    </location>
    <ligand>
        <name>3-phosphoshikimate</name>
        <dbReference type="ChEBI" id="CHEBI:145989"/>
    </ligand>
</feature>
<feature type="binding site" evidence="7">
    <location>
        <position position="144"/>
    </location>
    <ligand>
        <name>3-phosphoshikimate</name>
        <dbReference type="ChEBI" id="CHEBI:145989"/>
    </ligand>
</feature>
<evidence type="ECO:0000313" key="9">
    <source>
        <dbReference type="EMBL" id="KGF51555.1"/>
    </source>
</evidence>
<evidence type="ECO:0000256" key="6">
    <source>
        <dbReference type="ARBA" id="ARBA00044633"/>
    </source>
</evidence>
<feature type="binding site" evidence="7">
    <location>
        <position position="27"/>
    </location>
    <ligand>
        <name>3-phosphoshikimate</name>
        <dbReference type="ChEBI" id="CHEBI:145989"/>
    </ligand>
</feature>
<dbReference type="InterPro" id="IPR023193">
    <property type="entry name" value="EPSP_synthase_CS"/>
</dbReference>
<reference evidence="9 10" key="1">
    <citation type="submission" date="2014-07" db="EMBL/GenBank/DDBJ databases">
        <authorList>
            <person name="McCorrison J."/>
            <person name="Sanka R."/>
            <person name="Torralba M."/>
            <person name="Gillis M."/>
            <person name="Haft D.H."/>
            <person name="Methe B."/>
            <person name="Sutton G."/>
            <person name="Nelson K.E."/>
        </authorList>
    </citation>
    <scope>NUCLEOTIDE SEQUENCE [LARGE SCALE GENOMIC DNA]</scope>
    <source>
        <strain evidence="9 10">DNF00058</strain>
    </source>
</reference>
<comment type="caution">
    <text evidence="9">The sequence shown here is derived from an EMBL/GenBank/DDBJ whole genome shotgun (WGS) entry which is preliminary data.</text>
</comment>
<comment type="catalytic activity">
    <reaction evidence="6">
        <text>3-phosphoshikimate + phosphoenolpyruvate = 5-O-(1-carboxyvinyl)-3-phosphoshikimate + phosphate</text>
        <dbReference type="Rhea" id="RHEA:21256"/>
        <dbReference type="ChEBI" id="CHEBI:43474"/>
        <dbReference type="ChEBI" id="CHEBI:57701"/>
        <dbReference type="ChEBI" id="CHEBI:58702"/>
        <dbReference type="ChEBI" id="CHEBI:145989"/>
        <dbReference type="EC" id="2.5.1.19"/>
    </reaction>
    <physiologicalReaction direction="left-to-right" evidence="6">
        <dbReference type="Rhea" id="RHEA:21257"/>
    </physiologicalReaction>
</comment>
<accession>A0A096AXJ9</accession>
<dbReference type="InterPro" id="IPR013792">
    <property type="entry name" value="RNA3'P_cycl/enolpyr_Trfase_a/b"/>
</dbReference>
<comment type="pathway">
    <text evidence="1 7">Metabolic intermediate biosynthesis; chorismate biosynthesis; chorismate from D-erythrose 4-phosphate and phosphoenolpyruvate: step 6/7.</text>
</comment>
<feature type="binding site" evidence="7">
    <location>
        <position position="70"/>
    </location>
    <ligand>
        <name>phosphoenolpyruvate</name>
        <dbReference type="ChEBI" id="CHEBI:58702"/>
    </ligand>
</feature>
<evidence type="ECO:0000313" key="10">
    <source>
        <dbReference type="Proteomes" id="UP000029614"/>
    </source>
</evidence>
<evidence type="ECO:0000256" key="4">
    <source>
        <dbReference type="ARBA" id="ARBA00022679"/>
    </source>
</evidence>
<feature type="binding site" evidence="7">
    <location>
        <position position="146"/>
    </location>
    <ligand>
        <name>phosphoenolpyruvate</name>
        <dbReference type="ChEBI" id="CHEBI:58702"/>
    </ligand>
</feature>
<evidence type="ECO:0000256" key="3">
    <source>
        <dbReference type="ARBA" id="ARBA00022605"/>
    </source>
</evidence>
<sequence>MLYTITSPANPINACIYLPASKSVSNRSLIINALSKSIIIPDNLSDCDDTKVIIDALKNMPYQINVDAAGTAMRFMTALLSVTEGEHVITGNERMKHRPIGVLVDALRSIGANITYEEEEGFPPLRIIGKKLKGGHIEMAGNISSQYISALLMVAPVFEEGLELHLKNNIISRPYIDLTLHVMHEYGVKAEWTDVDTITVPVQQYKARHYYVENDWSASSYWYEMIALHKSNNVELLLPGLMDCSRQGDSALRYIFSLLGVKTFFERKKNDSLPVVKLSKHTCMLKHLDYNFINQPDIAPTFIALCPLLNMSFHFTGLASLKIKETDRIEAMKCEMRKLGYVLYNNNDDELRWDGKRCGIESEPIINTYGDHRIAMAFAPLALRLGRITINDPNVVTKSYPLFWKDLKEVGFKVEERC</sequence>
<organism evidence="9 10">
    <name type="scientific">Prevotella amnii DNF00058</name>
    <dbReference type="NCBI Taxonomy" id="1401066"/>
    <lineage>
        <taxon>Bacteria</taxon>
        <taxon>Pseudomonadati</taxon>
        <taxon>Bacteroidota</taxon>
        <taxon>Bacteroidia</taxon>
        <taxon>Bacteroidales</taxon>
        <taxon>Prevotellaceae</taxon>
        <taxon>Prevotella</taxon>
    </lineage>
</organism>
<evidence type="ECO:0000256" key="7">
    <source>
        <dbReference type="HAMAP-Rule" id="MF_00210"/>
    </source>
</evidence>
<evidence type="ECO:0000256" key="2">
    <source>
        <dbReference type="ARBA" id="ARBA00009948"/>
    </source>
</evidence>
<dbReference type="Pfam" id="PF00275">
    <property type="entry name" value="EPSP_synthase"/>
    <property type="match status" value="1"/>
</dbReference>
<dbReference type="GO" id="GO:0009073">
    <property type="term" value="P:aromatic amino acid family biosynthetic process"/>
    <property type="evidence" value="ECO:0007669"/>
    <property type="project" value="UniProtKB-KW"/>
</dbReference>
<dbReference type="UniPathway" id="UPA00053">
    <property type="reaction ID" value="UER00089"/>
</dbReference>
<keyword evidence="10" id="KW-1185">Reference proteome</keyword>
<feature type="binding site" evidence="7">
    <location>
        <position position="324"/>
    </location>
    <ligand>
        <name>3-phosphoshikimate</name>
        <dbReference type="ChEBI" id="CHEBI:145989"/>
    </ligand>
</feature>
<dbReference type="InterPro" id="IPR001986">
    <property type="entry name" value="Enolpyruvate_Tfrase_dom"/>
</dbReference>
<dbReference type="GO" id="GO:0008652">
    <property type="term" value="P:amino acid biosynthetic process"/>
    <property type="evidence" value="ECO:0007669"/>
    <property type="project" value="UniProtKB-KW"/>
</dbReference>
<dbReference type="Proteomes" id="UP000029614">
    <property type="component" value="Unassembled WGS sequence"/>
</dbReference>
<protein>
    <recommendedName>
        <fullName evidence="7">3-phosphoshikimate 1-carboxyvinyltransferase</fullName>
        <ecNumber evidence="7">2.5.1.19</ecNumber>
    </recommendedName>
    <alternativeName>
        <fullName evidence="7">5-enolpyruvylshikimate-3-phosphate synthase</fullName>
        <shortName evidence="7">EPSP synthase</shortName>
        <shortName evidence="7">EPSPS</shortName>
    </alternativeName>
</protein>
<feature type="binding site" evidence="7">
    <location>
        <position position="172"/>
    </location>
    <ligand>
        <name>3-phosphoshikimate</name>
        <dbReference type="ChEBI" id="CHEBI:145989"/>
    </ligand>
</feature>